<dbReference type="AlphaFoldDB" id="A0A9Q1C0Q0"/>
<gene>
    <name evidence="2" type="ORF">HOLleu_19739</name>
</gene>
<dbReference type="InterPro" id="IPR011893">
    <property type="entry name" value="Selenoprotein_Rdx-typ"/>
</dbReference>
<proteinExistence type="predicted"/>
<keyword evidence="3" id="KW-1185">Reference proteome</keyword>
<protein>
    <submittedName>
        <fullName evidence="2">Migration and invasion enhancer 1</fullName>
    </submittedName>
</protein>
<dbReference type="Gene3D" id="3.40.30.10">
    <property type="entry name" value="Glutaredoxin"/>
    <property type="match status" value="1"/>
</dbReference>
<dbReference type="EMBL" id="JAIZAY010000009">
    <property type="protein sequence ID" value="KAJ8035916.1"/>
    <property type="molecule type" value="Genomic_DNA"/>
</dbReference>
<name>A0A9Q1C0Q0_HOLLE</name>
<dbReference type="InterPro" id="IPR036249">
    <property type="entry name" value="Thioredoxin-like_sf"/>
</dbReference>
<dbReference type="Proteomes" id="UP001152320">
    <property type="component" value="Chromosome 9"/>
</dbReference>
<dbReference type="OrthoDB" id="5962009at2759"/>
<comment type="caution">
    <text evidence="2">The sequence shown here is derived from an EMBL/GenBank/DDBJ whole genome shotgun (WGS) entry which is preliminary data.</text>
</comment>
<accession>A0A9Q1C0Q0</accession>
<dbReference type="Pfam" id="PF10262">
    <property type="entry name" value="Rdx"/>
    <property type="match status" value="1"/>
</dbReference>
<dbReference type="SUPFAM" id="SSF52833">
    <property type="entry name" value="Thioredoxin-like"/>
    <property type="match status" value="1"/>
</dbReference>
<organism evidence="2 3">
    <name type="scientific">Holothuria leucospilota</name>
    <name type="common">Black long sea cucumber</name>
    <name type="synonym">Mertensiothuria leucospilota</name>
    <dbReference type="NCBI Taxonomy" id="206669"/>
    <lineage>
        <taxon>Eukaryota</taxon>
        <taxon>Metazoa</taxon>
        <taxon>Echinodermata</taxon>
        <taxon>Eleutherozoa</taxon>
        <taxon>Echinozoa</taxon>
        <taxon>Holothuroidea</taxon>
        <taxon>Aspidochirotacea</taxon>
        <taxon>Aspidochirotida</taxon>
        <taxon>Holothuriidae</taxon>
        <taxon>Holothuria</taxon>
    </lineage>
</organism>
<keyword evidence="1" id="KW-0676">Redox-active center</keyword>
<reference evidence="2" key="1">
    <citation type="submission" date="2021-10" db="EMBL/GenBank/DDBJ databases">
        <title>Tropical sea cucumber genome reveals ecological adaptation and Cuvierian tubules defense mechanism.</title>
        <authorList>
            <person name="Chen T."/>
        </authorList>
    </citation>
    <scope>NUCLEOTIDE SEQUENCE</scope>
    <source>
        <strain evidence="2">Nanhai2018</strain>
        <tissue evidence="2">Muscle</tissue>
    </source>
</reference>
<sequence length="72" mass="7912">MELADKLKATDPEADVSGEVGRYGSFEVKLNGEILFSALELKGFPVTAKLVEYIKKFDGNSKVERISETQSS</sequence>
<evidence type="ECO:0000313" key="3">
    <source>
        <dbReference type="Proteomes" id="UP001152320"/>
    </source>
</evidence>
<evidence type="ECO:0000256" key="1">
    <source>
        <dbReference type="ARBA" id="ARBA00023284"/>
    </source>
</evidence>
<evidence type="ECO:0000313" key="2">
    <source>
        <dbReference type="EMBL" id="KAJ8035916.1"/>
    </source>
</evidence>